<protein>
    <submittedName>
        <fullName evidence="2">Sugar phosphate isomerase/epimerase</fullName>
    </submittedName>
</protein>
<dbReference type="Gene3D" id="3.20.20.150">
    <property type="entry name" value="Divalent-metal-dependent TIM barrel enzymes"/>
    <property type="match status" value="1"/>
</dbReference>
<sequence length="263" mass="29080">MEKGAFTWFGYVLPLAQQLEAIAKAGFDAVMLWWGDSLADYYGTPEQRARMVERSGLAVDSVHLPYEQVNALWQKDNGALVAAYLGWIGECARFGYPRVVLHATSGDTPPPQSREGLEAFACIAAEGRRLGVEVAVENTRFPQLLLDVMHAPSCESLKFCLDTSHGHLRGDTGLLLEALGARLSCLHLSDNDGREDRHWLPGNGQIDWRQTARLLAGAGYEGCLSLEVVPREDEKSMGPEAFMQKAYRRLSAFEERVLAARAD</sequence>
<reference evidence="2" key="1">
    <citation type="submission" date="2020-08" db="EMBL/GenBank/DDBJ databases">
        <title>Genome public.</title>
        <authorList>
            <person name="Liu C."/>
            <person name="Sun Q."/>
        </authorList>
    </citation>
    <scope>NUCLEOTIDE SEQUENCE</scope>
    <source>
        <strain evidence="2">NSJ-44</strain>
    </source>
</reference>
<dbReference type="InterPro" id="IPR050312">
    <property type="entry name" value="IolE/XylAMocC-like"/>
</dbReference>
<evidence type="ECO:0000313" key="2">
    <source>
        <dbReference type="EMBL" id="MBC8528395.1"/>
    </source>
</evidence>
<dbReference type="PANTHER" id="PTHR12110:SF53">
    <property type="entry name" value="BLR5974 PROTEIN"/>
    <property type="match status" value="1"/>
</dbReference>
<feature type="domain" description="Xylose isomerase-like TIM barrel" evidence="1">
    <location>
        <begin position="19"/>
        <end position="233"/>
    </location>
</feature>
<dbReference type="Proteomes" id="UP000654279">
    <property type="component" value="Unassembled WGS sequence"/>
</dbReference>
<dbReference type="SUPFAM" id="SSF51658">
    <property type="entry name" value="Xylose isomerase-like"/>
    <property type="match status" value="1"/>
</dbReference>
<organism evidence="2 3">
    <name type="scientific">Luoshenia tenuis</name>
    <dbReference type="NCBI Taxonomy" id="2763654"/>
    <lineage>
        <taxon>Bacteria</taxon>
        <taxon>Bacillati</taxon>
        <taxon>Bacillota</taxon>
        <taxon>Clostridia</taxon>
        <taxon>Christensenellales</taxon>
        <taxon>Christensenellaceae</taxon>
        <taxon>Luoshenia</taxon>
    </lineage>
</organism>
<proteinExistence type="predicted"/>
<dbReference type="RefSeq" id="WP_249284415.1">
    <property type="nucleotide sequence ID" value="NZ_JACRSO010000001.1"/>
</dbReference>
<dbReference type="Pfam" id="PF01261">
    <property type="entry name" value="AP_endonuc_2"/>
    <property type="match status" value="1"/>
</dbReference>
<evidence type="ECO:0000313" key="3">
    <source>
        <dbReference type="Proteomes" id="UP000654279"/>
    </source>
</evidence>
<gene>
    <name evidence="2" type="ORF">H8699_02940</name>
</gene>
<dbReference type="InterPro" id="IPR036237">
    <property type="entry name" value="Xyl_isomerase-like_sf"/>
</dbReference>
<dbReference type="GO" id="GO:0016853">
    <property type="term" value="F:isomerase activity"/>
    <property type="evidence" value="ECO:0007669"/>
    <property type="project" value="UniProtKB-KW"/>
</dbReference>
<evidence type="ECO:0000259" key="1">
    <source>
        <dbReference type="Pfam" id="PF01261"/>
    </source>
</evidence>
<dbReference type="InterPro" id="IPR013022">
    <property type="entry name" value="Xyl_isomerase-like_TIM-brl"/>
</dbReference>
<keyword evidence="2" id="KW-0413">Isomerase</keyword>
<keyword evidence="3" id="KW-1185">Reference proteome</keyword>
<comment type="caution">
    <text evidence="2">The sequence shown here is derived from an EMBL/GenBank/DDBJ whole genome shotgun (WGS) entry which is preliminary data.</text>
</comment>
<dbReference type="EMBL" id="JACRSO010000001">
    <property type="protein sequence ID" value="MBC8528395.1"/>
    <property type="molecule type" value="Genomic_DNA"/>
</dbReference>
<dbReference type="AlphaFoldDB" id="A0A926HMA1"/>
<accession>A0A926HMA1</accession>
<dbReference type="PANTHER" id="PTHR12110">
    <property type="entry name" value="HYDROXYPYRUVATE ISOMERASE"/>
    <property type="match status" value="1"/>
</dbReference>
<name>A0A926HMA1_9FIRM</name>